<protein>
    <submittedName>
        <fullName evidence="3">Uncharacterized protein</fullName>
    </submittedName>
</protein>
<organism evidence="3">
    <name type="scientific">Elizabethkingia anophelis</name>
    <dbReference type="NCBI Taxonomy" id="1117645"/>
    <lineage>
        <taxon>Bacteria</taxon>
        <taxon>Pseudomonadati</taxon>
        <taxon>Bacteroidota</taxon>
        <taxon>Flavobacteriia</taxon>
        <taxon>Flavobacteriales</taxon>
        <taxon>Weeksellaceae</taxon>
        <taxon>Elizabethkingia</taxon>
    </lineage>
</organism>
<reference evidence="2 4" key="1">
    <citation type="submission" date="2016-02" db="EMBL/GenBank/DDBJ databases">
        <authorList>
            <person name="Nicholson A.C."/>
            <person name="Humrighouse B.W."/>
            <person name="Loparev V."/>
            <person name="Emery B."/>
            <person name="Graziano J."/>
            <person name="McQuiston J.R."/>
        </authorList>
    </citation>
    <scope>NUCLEOTIDE SEQUENCE [LARGE SCALE GENOMIC DNA]</scope>
    <source>
        <strain evidence="2 4">E6809</strain>
    </source>
</reference>
<accession>A0A494J1B1</accession>
<evidence type="ECO:0000313" key="4">
    <source>
        <dbReference type="Proteomes" id="UP000189738"/>
    </source>
</evidence>
<evidence type="ECO:0000313" key="2">
    <source>
        <dbReference type="EMBL" id="AQX52462.1"/>
    </source>
</evidence>
<sequence length="90" mass="10230">MKIEVGQVISEEDSKVLRDFISKNDIADISMSSGMSISTLRDVAYRRNRVAETNIEGLKKLIERASENASKQERHARKCKNNFKTTLNTI</sequence>
<dbReference type="AlphaFoldDB" id="A0A494J1B1"/>
<evidence type="ECO:0000313" key="3">
    <source>
        <dbReference type="EMBL" id="OPB47221.1"/>
    </source>
</evidence>
<gene>
    <name evidence="2" type="ORF">AYC66_18040</name>
    <name evidence="3" type="ORF">BAY09_08495</name>
</gene>
<evidence type="ECO:0000256" key="1">
    <source>
        <dbReference type="SAM" id="Coils"/>
    </source>
</evidence>
<dbReference type="EMBL" id="CP014339">
    <property type="protein sequence ID" value="AQX52462.1"/>
    <property type="molecule type" value="Genomic_DNA"/>
</dbReference>
<name>A0A494J1B1_9FLAO</name>
<feature type="coiled-coil region" evidence="1">
    <location>
        <begin position="48"/>
        <end position="82"/>
    </location>
</feature>
<dbReference type="RefSeq" id="WP_078720284.1">
    <property type="nucleotide sequence ID" value="NZ_CP014339.1"/>
</dbReference>
<dbReference type="EMBL" id="MAHS01000016">
    <property type="protein sequence ID" value="OPB47221.1"/>
    <property type="molecule type" value="Genomic_DNA"/>
</dbReference>
<proteinExistence type="predicted"/>
<keyword evidence="1" id="KW-0175">Coiled coil</keyword>
<reference evidence="3" key="2">
    <citation type="submission" date="2016-06" db="EMBL/GenBank/DDBJ databases">
        <authorList>
            <person name="Nicholson A.C."/>
        </authorList>
    </citation>
    <scope>NUCLEOTIDE SEQUENCE [LARGE SCALE GENOMIC DNA]</scope>
    <source>
        <strain evidence="3">E6809</strain>
    </source>
</reference>
<dbReference type="Proteomes" id="UP000189738">
    <property type="component" value="Chromosome"/>
</dbReference>